<evidence type="ECO:0000256" key="5">
    <source>
        <dbReference type="ARBA" id="ARBA00023242"/>
    </source>
</evidence>
<dbReference type="EMBL" id="CAJNOO010001669">
    <property type="protein sequence ID" value="CAF1185103.1"/>
    <property type="molecule type" value="Genomic_DNA"/>
</dbReference>
<evidence type="ECO:0000256" key="1">
    <source>
        <dbReference type="ARBA" id="ARBA00004123"/>
    </source>
</evidence>
<keyword evidence="4" id="KW-0862">Zinc</keyword>
<dbReference type="Proteomes" id="UP000663823">
    <property type="component" value="Unassembled WGS sequence"/>
</dbReference>
<evidence type="ECO:0000313" key="10">
    <source>
        <dbReference type="Proteomes" id="UP000663823"/>
    </source>
</evidence>
<dbReference type="InterPro" id="IPR039355">
    <property type="entry name" value="Transcription_factor_GATA"/>
</dbReference>
<dbReference type="Pfam" id="PF00320">
    <property type="entry name" value="GATA"/>
    <property type="match status" value="1"/>
</dbReference>
<dbReference type="InterPro" id="IPR000679">
    <property type="entry name" value="Znf_GATA"/>
</dbReference>
<gene>
    <name evidence="9" type="ORF">OTI717_LOCUS23756</name>
    <name evidence="8" type="ORF">RFH988_LOCUS23731</name>
</gene>
<organism evidence="9 10">
    <name type="scientific">Rotaria sordida</name>
    <dbReference type="NCBI Taxonomy" id="392033"/>
    <lineage>
        <taxon>Eukaryota</taxon>
        <taxon>Metazoa</taxon>
        <taxon>Spiralia</taxon>
        <taxon>Gnathifera</taxon>
        <taxon>Rotifera</taxon>
        <taxon>Eurotatoria</taxon>
        <taxon>Bdelloidea</taxon>
        <taxon>Philodinida</taxon>
        <taxon>Philodinidae</taxon>
        <taxon>Rotaria</taxon>
    </lineage>
</organism>
<keyword evidence="3 6" id="KW-0863">Zinc-finger</keyword>
<dbReference type="Proteomes" id="UP000663882">
    <property type="component" value="Unassembled WGS sequence"/>
</dbReference>
<evidence type="ECO:0000256" key="3">
    <source>
        <dbReference type="ARBA" id="ARBA00022771"/>
    </source>
</evidence>
<dbReference type="GO" id="GO:0045165">
    <property type="term" value="P:cell fate commitment"/>
    <property type="evidence" value="ECO:0007669"/>
    <property type="project" value="TreeGrafter"/>
</dbReference>
<evidence type="ECO:0000313" key="8">
    <source>
        <dbReference type="EMBL" id="CAF1185103.1"/>
    </source>
</evidence>
<comment type="subcellular location">
    <subcellularLocation>
        <location evidence="1">Nucleus</location>
    </subcellularLocation>
</comment>
<feature type="domain" description="GATA-type" evidence="7">
    <location>
        <begin position="108"/>
        <end position="161"/>
    </location>
</feature>
<accession>A0A819HPB0</accession>
<sequence length="231" mass="26808">MYSQIYTENNSYLFNTTNSNNQHELITNNNYPSSDWQISIPFNTNNESMLASRYTDDHDTNSYNSYFYECVKCGITQLGHIKHWSTDINGFNICHKCNISSIVNRKNITSDNQCANCYTIDTTLWRRNSCGERVCNACGLYYKLHGICRPLTLKKVGIQRRKRKSKKDKSSTMNNITFLDKIDKRSSPIIFDTSLCTFKNYQQSNNLESSYTNYSTDPISDNVLFSYKTFS</sequence>
<dbReference type="CDD" id="cd00202">
    <property type="entry name" value="ZnF_GATA"/>
    <property type="match status" value="1"/>
</dbReference>
<proteinExistence type="predicted"/>
<dbReference type="PRINTS" id="PR00619">
    <property type="entry name" value="GATAZNFINGER"/>
</dbReference>
<keyword evidence="2" id="KW-0479">Metal-binding</keyword>
<dbReference type="SUPFAM" id="SSF57716">
    <property type="entry name" value="Glucocorticoid receptor-like (DNA-binding domain)"/>
    <property type="match status" value="1"/>
</dbReference>
<protein>
    <recommendedName>
        <fullName evidence="7">GATA-type domain-containing protein</fullName>
    </recommendedName>
</protein>
<evidence type="ECO:0000256" key="6">
    <source>
        <dbReference type="PROSITE-ProRule" id="PRU00094"/>
    </source>
</evidence>
<evidence type="ECO:0000256" key="2">
    <source>
        <dbReference type="ARBA" id="ARBA00022723"/>
    </source>
</evidence>
<dbReference type="PANTHER" id="PTHR10071:SF281">
    <property type="entry name" value="BOX A-BINDING FACTOR-RELATED"/>
    <property type="match status" value="1"/>
</dbReference>
<keyword evidence="5" id="KW-0539">Nucleus</keyword>
<comment type="caution">
    <text evidence="9">The sequence shown here is derived from an EMBL/GenBank/DDBJ whole genome shotgun (WGS) entry which is preliminary data.</text>
</comment>
<dbReference type="Gene3D" id="3.30.50.10">
    <property type="entry name" value="Erythroid Transcription Factor GATA-1, subunit A"/>
    <property type="match status" value="1"/>
</dbReference>
<dbReference type="EMBL" id="CAJOAX010004326">
    <property type="protein sequence ID" value="CAF3900462.1"/>
    <property type="molecule type" value="Genomic_DNA"/>
</dbReference>
<dbReference type="GO" id="GO:0008270">
    <property type="term" value="F:zinc ion binding"/>
    <property type="evidence" value="ECO:0007669"/>
    <property type="project" value="UniProtKB-KW"/>
</dbReference>
<dbReference type="PROSITE" id="PS00344">
    <property type="entry name" value="GATA_ZN_FINGER_1"/>
    <property type="match status" value="1"/>
</dbReference>
<dbReference type="PROSITE" id="PS50114">
    <property type="entry name" value="GATA_ZN_FINGER_2"/>
    <property type="match status" value="1"/>
</dbReference>
<dbReference type="InterPro" id="IPR013088">
    <property type="entry name" value="Znf_NHR/GATA"/>
</dbReference>
<dbReference type="GO" id="GO:0000981">
    <property type="term" value="F:DNA-binding transcription factor activity, RNA polymerase II-specific"/>
    <property type="evidence" value="ECO:0007669"/>
    <property type="project" value="TreeGrafter"/>
</dbReference>
<evidence type="ECO:0000313" key="9">
    <source>
        <dbReference type="EMBL" id="CAF3900462.1"/>
    </source>
</evidence>
<dbReference type="GO" id="GO:0045944">
    <property type="term" value="P:positive regulation of transcription by RNA polymerase II"/>
    <property type="evidence" value="ECO:0007669"/>
    <property type="project" value="TreeGrafter"/>
</dbReference>
<dbReference type="AlphaFoldDB" id="A0A819HPB0"/>
<dbReference type="GO" id="GO:0000978">
    <property type="term" value="F:RNA polymerase II cis-regulatory region sequence-specific DNA binding"/>
    <property type="evidence" value="ECO:0007669"/>
    <property type="project" value="TreeGrafter"/>
</dbReference>
<dbReference type="PANTHER" id="PTHR10071">
    <property type="entry name" value="TRANSCRIPTION FACTOR GATA FAMILY MEMBER"/>
    <property type="match status" value="1"/>
</dbReference>
<dbReference type="GO" id="GO:0005634">
    <property type="term" value="C:nucleus"/>
    <property type="evidence" value="ECO:0007669"/>
    <property type="project" value="UniProtKB-SubCell"/>
</dbReference>
<name>A0A819HPB0_9BILA</name>
<reference evidence="9" key="1">
    <citation type="submission" date="2021-02" db="EMBL/GenBank/DDBJ databases">
        <authorList>
            <person name="Nowell W R."/>
        </authorList>
    </citation>
    <scope>NUCLEOTIDE SEQUENCE</scope>
</reference>
<evidence type="ECO:0000256" key="4">
    <source>
        <dbReference type="ARBA" id="ARBA00022833"/>
    </source>
</evidence>
<dbReference type="SMART" id="SM00401">
    <property type="entry name" value="ZnF_GATA"/>
    <property type="match status" value="1"/>
</dbReference>
<evidence type="ECO:0000259" key="7">
    <source>
        <dbReference type="PROSITE" id="PS50114"/>
    </source>
</evidence>
<dbReference type="GO" id="GO:0000122">
    <property type="term" value="P:negative regulation of transcription by RNA polymerase II"/>
    <property type="evidence" value="ECO:0007669"/>
    <property type="project" value="TreeGrafter"/>
</dbReference>
<dbReference type="OrthoDB" id="515401at2759"/>